<dbReference type="EMBL" id="CP073249">
    <property type="protein sequence ID" value="QUF07661.1"/>
    <property type="molecule type" value="Genomic_DNA"/>
</dbReference>
<reference evidence="1" key="1">
    <citation type="submission" date="2021-04" db="EMBL/GenBank/DDBJ databases">
        <title>Genomic sequence of Actinosynnema pretiosum subsp. pretiosum ATCC 31280 (C-14919).</title>
        <authorList>
            <person name="Bai L."/>
            <person name="Wang X."/>
            <person name="Xiao Y."/>
        </authorList>
    </citation>
    <scope>NUCLEOTIDE SEQUENCE</scope>
    <source>
        <strain evidence="1">ATCC 31280</strain>
    </source>
</reference>
<dbReference type="Proteomes" id="UP000677152">
    <property type="component" value="Chromosome"/>
</dbReference>
<gene>
    <name evidence="1" type="ORF">KCV87_17670</name>
</gene>
<evidence type="ECO:0008006" key="3">
    <source>
        <dbReference type="Google" id="ProtNLM"/>
    </source>
</evidence>
<dbReference type="InterPro" id="IPR011989">
    <property type="entry name" value="ARM-like"/>
</dbReference>
<sequence>MTTREDLHALLTTPDLPHPERTWRVRALTDVEDHITQTPSMTPILCKALSLRSRAAPNEDILQVLAEIKAPTSLPCLREALHWQPEWDEFDQVGVKALWAINAVNTAEARRLVAEAAERGPEAVRDWARRKLDQHPAE</sequence>
<name>A0AA45LD64_9PSEU</name>
<evidence type="ECO:0000313" key="1">
    <source>
        <dbReference type="EMBL" id="QUF07661.1"/>
    </source>
</evidence>
<evidence type="ECO:0000313" key="2">
    <source>
        <dbReference type="Proteomes" id="UP000677152"/>
    </source>
</evidence>
<dbReference type="AlphaFoldDB" id="A0AA45LD64"/>
<organism evidence="1 2">
    <name type="scientific">Actinosynnema pretiosum subsp. pretiosum</name>
    <dbReference type="NCBI Taxonomy" id="103721"/>
    <lineage>
        <taxon>Bacteria</taxon>
        <taxon>Bacillati</taxon>
        <taxon>Actinomycetota</taxon>
        <taxon>Actinomycetes</taxon>
        <taxon>Pseudonocardiales</taxon>
        <taxon>Pseudonocardiaceae</taxon>
        <taxon>Actinosynnema</taxon>
    </lineage>
</organism>
<accession>A0AA45LD64</accession>
<dbReference type="Gene3D" id="1.25.10.10">
    <property type="entry name" value="Leucine-rich Repeat Variant"/>
    <property type="match status" value="1"/>
</dbReference>
<proteinExistence type="predicted"/>
<protein>
    <recommendedName>
        <fullName evidence="3">HEAT repeat domain-containing protein</fullName>
    </recommendedName>
</protein>